<dbReference type="GO" id="GO:0005524">
    <property type="term" value="F:ATP binding"/>
    <property type="evidence" value="ECO:0007669"/>
    <property type="project" value="UniProtKB-KW"/>
</dbReference>
<dbReference type="SUPFAM" id="SSF52540">
    <property type="entry name" value="P-loop containing nucleoside triphosphate hydrolases"/>
    <property type="match status" value="1"/>
</dbReference>
<dbReference type="FunFam" id="3.40.50.300:FF:001091">
    <property type="entry name" value="Probable disease resistance protein At1g61300"/>
    <property type="match status" value="1"/>
</dbReference>
<dbReference type="PANTHER" id="PTHR23155">
    <property type="entry name" value="DISEASE RESISTANCE PROTEIN RP"/>
    <property type="match status" value="1"/>
</dbReference>
<dbReference type="InterPro" id="IPR002182">
    <property type="entry name" value="NB-ARC"/>
</dbReference>
<feature type="non-terminal residue" evidence="9">
    <location>
        <position position="317"/>
    </location>
</feature>
<dbReference type="Pfam" id="PF00931">
    <property type="entry name" value="NB-ARC"/>
    <property type="match status" value="1"/>
</dbReference>
<evidence type="ECO:0000259" key="7">
    <source>
        <dbReference type="Pfam" id="PF00931"/>
    </source>
</evidence>
<proteinExistence type="inferred from homology"/>
<dbReference type="Proteomes" id="UP000015453">
    <property type="component" value="Unassembled WGS sequence"/>
</dbReference>
<dbReference type="InterPro" id="IPR036388">
    <property type="entry name" value="WH-like_DNA-bd_sf"/>
</dbReference>
<organism evidence="9 10">
    <name type="scientific">Genlisea aurea</name>
    <dbReference type="NCBI Taxonomy" id="192259"/>
    <lineage>
        <taxon>Eukaryota</taxon>
        <taxon>Viridiplantae</taxon>
        <taxon>Streptophyta</taxon>
        <taxon>Embryophyta</taxon>
        <taxon>Tracheophyta</taxon>
        <taxon>Spermatophyta</taxon>
        <taxon>Magnoliopsida</taxon>
        <taxon>eudicotyledons</taxon>
        <taxon>Gunneridae</taxon>
        <taxon>Pentapetalae</taxon>
        <taxon>asterids</taxon>
        <taxon>lamiids</taxon>
        <taxon>Lamiales</taxon>
        <taxon>Lentibulariaceae</taxon>
        <taxon>Genlisea</taxon>
    </lineage>
</organism>
<accession>S8CFH6</accession>
<evidence type="ECO:0000256" key="5">
    <source>
        <dbReference type="ARBA" id="ARBA00022821"/>
    </source>
</evidence>
<sequence>QVISIVGMGGIGKTTLAQLVFNHERVQNRFDVKLWGTVSKKYDLKAILQDLLKDESNHLSDRELAIRLHEKLYLERYLIILDDIWDVEAWNRLQEFIPNNRFESRILVTTRYSRVSDECTTTNGGVCRLEPWDDSRSWACLREMIFGEDDCPVDLKEIGKKIAKACGGLPLSLVAIAGVLSKSKMTASSWESILKNIKNSSGLIEGHHGLKVLSTSYYALPMHLKPCFLYFRNFHEDAKIRLSVLFREWIAEGYVQSAQNKTIPEIANEYFDELVATNLVLIVSRNSFGEITKCGVHDLVLELCIRESENETFPPVP</sequence>
<keyword evidence="4" id="KW-0547">Nucleotide-binding</keyword>
<evidence type="ECO:0000256" key="3">
    <source>
        <dbReference type="ARBA" id="ARBA00022737"/>
    </source>
</evidence>
<dbReference type="InterPro" id="IPR027417">
    <property type="entry name" value="P-loop_NTPase"/>
</dbReference>
<evidence type="ECO:0000313" key="10">
    <source>
        <dbReference type="Proteomes" id="UP000015453"/>
    </source>
</evidence>
<keyword evidence="3" id="KW-0677">Repeat</keyword>
<evidence type="ECO:0000313" key="9">
    <source>
        <dbReference type="EMBL" id="EPS65645.1"/>
    </source>
</evidence>
<protein>
    <submittedName>
        <fullName evidence="9">Uncharacterized protein</fullName>
    </submittedName>
</protein>
<dbReference type="AlphaFoldDB" id="S8CFH6"/>
<dbReference type="FunFam" id="1.10.10.10:FF:000322">
    <property type="entry name" value="Probable disease resistance protein At1g63360"/>
    <property type="match status" value="1"/>
</dbReference>
<comment type="similarity">
    <text evidence="1">Belongs to the disease resistance NB-LRR family.</text>
</comment>
<dbReference type="InterPro" id="IPR058922">
    <property type="entry name" value="WHD_DRP"/>
</dbReference>
<feature type="domain" description="Disease resistance protein winged helix" evidence="8">
    <location>
        <begin position="234"/>
        <end position="303"/>
    </location>
</feature>
<dbReference type="Gene3D" id="1.10.10.10">
    <property type="entry name" value="Winged helix-like DNA-binding domain superfamily/Winged helix DNA-binding domain"/>
    <property type="match status" value="1"/>
</dbReference>
<dbReference type="EMBL" id="AUSU01004113">
    <property type="protein sequence ID" value="EPS65645.1"/>
    <property type="molecule type" value="Genomic_DNA"/>
</dbReference>
<feature type="domain" description="NB-ARC" evidence="7">
    <location>
        <begin position="1"/>
        <end position="148"/>
    </location>
</feature>
<evidence type="ECO:0000256" key="4">
    <source>
        <dbReference type="ARBA" id="ARBA00022741"/>
    </source>
</evidence>
<keyword evidence="5" id="KW-0611">Plant defense</keyword>
<dbReference type="Gene3D" id="3.40.50.300">
    <property type="entry name" value="P-loop containing nucleotide triphosphate hydrolases"/>
    <property type="match status" value="1"/>
</dbReference>
<evidence type="ECO:0000256" key="1">
    <source>
        <dbReference type="ARBA" id="ARBA00008894"/>
    </source>
</evidence>
<gene>
    <name evidence="9" type="ORF">M569_09132</name>
</gene>
<evidence type="ECO:0000256" key="6">
    <source>
        <dbReference type="ARBA" id="ARBA00022840"/>
    </source>
</evidence>
<dbReference type="Gene3D" id="1.10.8.430">
    <property type="entry name" value="Helical domain of apoptotic protease-activating factors"/>
    <property type="match status" value="1"/>
</dbReference>
<name>S8CFH6_9LAMI</name>
<evidence type="ECO:0000259" key="8">
    <source>
        <dbReference type="Pfam" id="PF23559"/>
    </source>
</evidence>
<dbReference type="GO" id="GO:0098542">
    <property type="term" value="P:defense response to other organism"/>
    <property type="evidence" value="ECO:0007669"/>
    <property type="project" value="TreeGrafter"/>
</dbReference>
<dbReference type="Pfam" id="PF23559">
    <property type="entry name" value="WHD_DRP"/>
    <property type="match status" value="1"/>
</dbReference>
<feature type="non-terminal residue" evidence="9">
    <location>
        <position position="1"/>
    </location>
</feature>
<dbReference type="OrthoDB" id="37484at2759"/>
<keyword evidence="10" id="KW-1185">Reference proteome</keyword>
<dbReference type="InterPro" id="IPR044974">
    <property type="entry name" value="Disease_R_plants"/>
</dbReference>
<evidence type="ECO:0000256" key="2">
    <source>
        <dbReference type="ARBA" id="ARBA00022614"/>
    </source>
</evidence>
<keyword evidence="2" id="KW-0433">Leucine-rich repeat</keyword>
<dbReference type="InterPro" id="IPR042197">
    <property type="entry name" value="Apaf_helical"/>
</dbReference>
<reference evidence="9 10" key="1">
    <citation type="journal article" date="2013" name="BMC Genomics">
        <title>The miniature genome of a carnivorous plant Genlisea aurea contains a low number of genes and short non-coding sequences.</title>
        <authorList>
            <person name="Leushkin E.V."/>
            <person name="Sutormin R.A."/>
            <person name="Nabieva E.R."/>
            <person name="Penin A.A."/>
            <person name="Kondrashov A.S."/>
            <person name="Logacheva M.D."/>
        </authorList>
    </citation>
    <scope>NUCLEOTIDE SEQUENCE [LARGE SCALE GENOMIC DNA]</scope>
</reference>
<dbReference type="GO" id="GO:0043531">
    <property type="term" value="F:ADP binding"/>
    <property type="evidence" value="ECO:0007669"/>
    <property type="project" value="InterPro"/>
</dbReference>
<comment type="caution">
    <text evidence="9">The sequence shown here is derived from an EMBL/GenBank/DDBJ whole genome shotgun (WGS) entry which is preliminary data.</text>
</comment>
<keyword evidence="6" id="KW-0067">ATP-binding</keyword>
<dbReference type="PANTHER" id="PTHR23155:SF1228">
    <property type="entry name" value="NB-ARC DOMAIN CONTAINING PROTEIN, EXPRESSED"/>
    <property type="match status" value="1"/>
</dbReference>
<dbReference type="GO" id="GO:0051607">
    <property type="term" value="P:defense response to virus"/>
    <property type="evidence" value="ECO:0007669"/>
    <property type="project" value="UniProtKB-ARBA"/>
</dbReference>
<dbReference type="PRINTS" id="PR00364">
    <property type="entry name" value="DISEASERSIST"/>
</dbReference>